<reference evidence="2" key="1">
    <citation type="submission" date="2024-06" db="EMBL/GenBank/DDBJ databases">
        <title>Multi-omics analyses provide insights into the biosynthesis of the anticancer antibiotic pleurotin in Hohenbuehelia grisea.</title>
        <authorList>
            <person name="Weaver J.A."/>
            <person name="Alberti F."/>
        </authorList>
    </citation>
    <scope>NUCLEOTIDE SEQUENCE [LARGE SCALE GENOMIC DNA]</scope>
    <source>
        <strain evidence="2">T-177</strain>
    </source>
</reference>
<evidence type="ECO:0000313" key="1">
    <source>
        <dbReference type="EMBL" id="KAL0954216.1"/>
    </source>
</evidence>
<gene>
    <name evidence="1" type="ORF">HGRIS_005344</name>
</gene>
<dbReference type="EMBL" id="JASNQZ010000008">
    <property type="protein sequence ID" value="KAL0954216.1"/>
    <property type="molecule type" value="Genomic_DNA"/>
</dbReference>
<dbReference type="Proteomes" id="UP001556367">
    <property type="component" value="Unassembled WGS sequence"/>
</dbReference>
<accession>A0ABR3JF77</accession>
<keyword evidence="2" id="KW-1185">Reference proteome</keyword>
<organism evidence="1 2">
    <name type="scientific">Hohenbuehelia grisea</name>
    <dbReference type="NCBI Taxonomy" id="104357"/>
    <lineage>
        <taxon>Eukaryota</taxon>
        <taxon>Fungi</taxon>
        <taxon>Dikarya</taxon>
        <taxon>Basidiomycota</taxon>
        <taxon>Agaricomycotina</taxon>
        <taxon>Agaricomycetes</taxon>
        <taxon>Agaricomycetidae</taxon>
        <taxon>Agaricales</taxon>
        <taxon>Pleurotineae</taxon>
        <taxon>Pleurotaceae</taxon>
        <taxon>Hohenbuehelia</taxon>
    </lineage>
</organism>
<comment type="caution">
    <text evidence="1">The sequence shown here is derived from an EMBL/GenBank/DDBJ whole genome shotgun (WGS) entry which is preliminary data.</text>
</comment>
<name>A0ABR3JF77_9AGAR</name>
<sequence length="148" mass="16121">MDASLGSISFRWANEIRYPYELCSVPVLVATSESQRPSSANTSYVRNSKGRNSIIESALISMVKGKGRDGELPVIGDGGAVKVTTCGAYPHSPPFPPRDYLQLQISDGTSHPPFLLVITYRRMLGSTSTPCAKVPKVLRFISQNRAYA</sequence>
<protein>
    <submittedName>
        <fullName evidence="1">Uncharacterized protein</fullName>
    </submittedName>
</protein>
<proteinExistence type="predicted"/>
<evidence type="ECO:0000313" key="2">
    <source>
        <dbReference type="Proteomes" id="UP001556367"/>
    </source>
</evidence>